<proteinExistence type="predicted"/>
<accession>A0AAV4SUJ7</accession>
<gene>
    <name evidence="1" type="ORF">CEXT_545761</name>
</gene>
<reference evidence="1 2" key="1">
    <citation type="submission" date="2021-06" db="EMBL/GenBank/DDBJ databases">
        <title>Caerostris extrusa draft genome.</title>
        <authorList>
            <person name="Kono N."/>
            <person name="Arakawa K."/>
        </authorList>
    </citation>
    <scope>NUCLEOTIDE SEQUENCE [LARGE SCALE GENOMIC DNA]</scope>
</reference>
<evidence type="ECO:0000313" key="2">
    <source>
        <dbReference type="Proteomes" id="UP001054945"/>
    </source>
</evidence>
<keyword evidence="2" id="KW-1185">Reference proteome</keyword>
<dbReference type="EMBL" id="BPLR01010015">
    <property type="protein sequence ID" value="GIY36137.1"/>
    <property type="molecule type" value="Genomic_DNA"/>
</dbReference>
<dbReference type="AlphaFoldDB" id="A0AAV4SUJ7"/>
<organism evidence="1 2">
    <name type="scientific">Caerostris extrusa</name>
    <name type="common">Bark spider</name>
    <name type="synonym">Caerostris bankana</name>
    <dbReference type="NCBI Taxonomy" id="172846"/>
    <lineage>
        <taxon>Eukaryota</taxon>
        <taxon>Metazoa</taxon>
        <taxon>Ecdysozoa</taxon>
        <taxon>Arthropoda</taxon>
        <taxon>Chelicerata</taxon>
        <taxon>Arachnida</taxon>
        <taxon>Araneae</taxon>
        <taxon>Araneomorphae</taxon>
        <taxon>Entelegynae</taxon>
        <taxon>Araneoidea</taxon>
        <taxon>Araneidae</taxon>
        <taxon>Caerostris</taxon>
    </lineage>
</organism>
<sequence>MSTPSCMREVFFMTLMVEIVSGNMRKRLNEGLTAINTKLGWILCGEPERTKCSKFRGAQSMLITNLHVQNMKVSDMWDLERIGITDEVQTFSTAVED</sequence>
<comment type="caution">
    <text evidence="1">The sequence shown here is derived from an EMBL/GenBank/DDBJ whole genome shotgun (WGS) entry which is preliminary data.</text>
</comment>
<protein>
    <recommendedName>
        <fullName evidence="3">Peptidase aspartic putative domain-containing protein</fullName>
    </recommendedName>
</protein>
<evidence type="ECO:0008006" key="3">
    <source>
        <dbReference type="Google" id="ProtNLM"/>
    </source>
</evidence>
<evidence type="ECO:0000313" key="1">
    <source>
        <dbReference type="EMBL" id="GIY36137.1"/>
    </source>
</evidence>
<dbReference type="Proteomes" id="UP001054945">
    <property type="component" value="Unassembled WGS sequence"/>
</dbReference>
<name>A0AAV4SUJ7_CAEEX</name>
<feature type="non-terminal residue" evidence="1">
    <location>
        <position position="97"/>
    </location>
</feature>